<proteinExistence type="predicted"/>
<sequence length="126" mass="15363">MEGGGEKKSCGRFTLHFRILKSHELVLVHHYTSMSTEGKEKRKENNNNTNRHTHIHVQTKQNKNTIRKTLKTNNTTCLRVRACRRENTRRNERWWGWIRHTPKENIMRQTNEEIQRKKERKKKKIY</sequence>
<name>C9ZSS8_TRYB9</name>
<protein>
    <submittedName>
        <fullName evidence="2">Uncharacterized protein</fullName>
    </submittedName>
</protein>
<dbReference type="GeneID" id="23862597"/>
<evidence type="ECO:0000256" key="1">
    <source>
        <dbReference type="SAM" id="MobiDB-lite"/>
    </source>
</evidence>
<dbReference type="EMBL" id="FN554970">
    <property type="protein sequence ID" value="CBH12462.1"/>
    <property type="molecule type" value="Genomic_DNA"/>
</dbReference>
<accession>C9ZSS8</accession>
<dbReference type="KEGG" id="tbg:TbgDal_VII3958"/>
<dbReference type="RefSeq" id="XP_011774743.1">
    <property type="nucleotide sequence ID" value="XM_011776441.1"/>
</dbReference>
<reference evidence="3" key="1">
    <citation type="journal article" date="2010" name="PLoS Negl. Trop. Dis.">
        <title>The genome sequence of Trypanosoma brucei gambiense, causative agent of chronic human african trypanosomiasis.</title>
        <authorList>
            <person name="Jackson A.P."/>
            <person name="Sanders M."/>
            <person name="Berry A."/>
            <person name="McQuillan J."/>
            <person name="Aslett M.A."/>
            <person name="Quail M.A."/>
            <person name="Chukualim B."/>
            <person name="Capewell P."/>
            <person name="MacLeod A."/>
            <person name="Melville S.E."/>
            <person name="Gibson W."/>
            <person name="Barry J.D."/>
            <person name="Berriman M."/>
            <person name="Hertz-Fowler C."/>
        </authorList>
    </citation>
    <scope>NUCLEOTIDE SEQUENCE [LARGE SCALE GENOMIC DNA]</scope>
    <source>
        <strain evidence="3">MHOM/CI/86/DAL972</strain>
    </source>
</reference>
<dbReference type="Proteomes" id="UP000002316">
    <property type="component" value="Chromosome 7"/>
</dbReference>
<gene>
    <name evidence="2" type="ORF">TbgDal_VII3958</name>
</gene>
<evidence type="ECO:0000313" key="3">
    <source>
        <dbReference type="Proteomes" id="UP000002316"/>
    </source>
</evidence>
<dbReference type="AlphaFoldDB" id="C9ZSS8"/>
<evidence type="ECO:0000313" key="2">
    <source>
        <dbReference type="EMBL" id="CBH12462.1"/>
    </source>
</evidence>
<feature type="region of interest" description="Disordered" evidence="1">
    <location>
        <begin position="33"/>
        <end position="63"/>
    </location>
</feature>
<organism evidence="2 3">
    <name type="scientific">Trypanosoma brucei gambiense (strain MHOM/CI/86/DAL972)</name>
    <dbReference type="NCBI Taxonomy" id="679716"/>
    <lineage>
        <taxon>Eukaryota</taxon>
        <taxon>Discoba</taxon>
        <taxon>Euglenozoa</taxon>
        <taxon>Kinetoplastea</taxon>
        <taxon>Metakinetoplastina</taxon>
        <taxon>Trypanosomatida</taxon>
        <taxon>Trypanosomatidae</taxon>
        <taxon>Trypanosoma</taxon>
    </lineage>
</organism>